<gene>
    <name evidence="4" type="primary">wdr49</name>
    <name evidence="4" type="ORF">G4P62_006583</name>
</gene>
<accession>A0A9D2YE68</accession>
<dbReference type="InterPro" id="IPR019775">
    <property type="entry name" value="WD40_repeat_CS"/>
</dbReference>
<dbReference type="EMBL" id="JAAVVJ010000007">
    <property type="protein sequence ID" value="KAF7219166.1"/>
    <property type="molecule type" value="Genomic_DNA"/>
</dbReference>
<keyword evidence="1 3" id="KW-0853">WD repeat</keyword>
<comment type="caution">
    <text evidence="4">The sequence shown here is derived from an EMBL/GenBank/DDBJ whole genome shotgun (WGS) entry which is preliminary data.</text>
</comment>
<keyword evidence="2" id="KW-0677">Repeat</keyword>
<proteinExistence type="predicted"/>
<sequence length="580" mass="64956">MQDSSGASRCLSRTKFIDLACAAVGRGSRVEFGLMFDGTVVAQNPPGHLPCSNHKKEEGSVNWRELCSFLLLELSDKTKKHRFISAPRWKPPRTLTCPHRDAVQRSLQVLYIQNSAQYLSVSKGGLVVLRDRGDMSIVRTHRLQNKTVSPKVLWVTDVVYLQNTQKIAVSFTCREVCFYDILPKQDFNCKYKLKGLRFVPWCLDYWVDPTNPDQAILTIGDIGGQVSALNFTSAQISLFERHYVRTASGSEDIVLWDELVKGKHYCCYVTTHQAHTPDWVRKVRYLGSVQAFLSCSLTPQCSMAIGWRENGSRTLRVTSFATKSGVWDVDYHFGLGLIASAGVDHQVLLWNPCVTSKPVFALFGHSGPVITVTFIQTKPQVFSYSKDKLTKSAILSQVQVLSLWDVSSLQCVQRMTGIFPKTREDTHVNLLFQEEHQRLLLTFDSQLLLLETVKGEGRTSSHKYPVTCVLYNSLLKQVVSSDSGSTVISWVSDTGQMVKRFDHCHGNTAISTMDLDATQTRLFTAGADGQVKVWDFNGHCLLRMNAGMGGAASISQVLLLRSRVLVMGWKRYELGISVAH</sequence>
<evidence type="ECO:0000313" key="5">
    <source>
        <dbReference type="Proteomes" id="UP000822369"/>
    </source>
</evidence>
<dbReference type="InterPro" id="IPR015943">
    <property type="entry name" value="WD40/YVTN_repeat-like_dom_sf"/>
</dbReference>
<name>A0A9D2YE68_NOTFU</name>
<organism evidence="4 5">
    <name type="scientific">Nothobranchius furzeri</name>
    <name type="common">Turquoise killifish</name>
    <dbReference type="NCBI Taxonomy" id="105023"/>
    <lineage>
        <taxon>Eukaryota</taxon>
        <taxon>Metazoa</taxon>
        <taxon>Chordata</taxon>
        <taxon>Craniata</taxon>
        <taxon>Vertebrata</taxon>
        <taxon>Euteleostomi</taxon>
        <taxon>Actinopterygii</taxon>
        <taxon>Neopterygii</taxon>
        <taxon>Teleostei</taxon>
        <taxon>Neoteleostei</taxon>
        <taxon>Acanthomorphata</taxon>
        <taxon>Ovalentaria</taxon>
        <taxon>Atherinomorphae</taxon>
        <taxon>Cyprinodontiformes</taxon>
        <taxon>Nothobranchiidae</taxon>
        <taxon>Nothobranchius</taxon>
    </lineage>
</organism>
<evidence type="ECO:0000313" key="4">
    <source>
        <dbReference type="EMBL" id="KAF7219166.1"/>
    </source>
</evidence>
<dbReference type="Pfam" id="PF00400">
    <property type="entry name" value="WD40"/>
    <property type="match status" value="2"/>
</dbReference>
<feature type="repeat" description="WD" evidence="3">
    <location>
        <begin position="510"/>
        <end position="537"/>
    </location>
</feature>
<dbReference type="PROSITE" id="PS00678">
    <property type="entry name" value="WD_REPEATS_1"/>
    <property type="match status" value="1"/>
</dbReference>
<dbReference type="InterPro" id="IPR001680">
    <property type="entry name" value="WD40_rpt"/>
</dbReference>
<evidence type="ECO:0000256" key="3">
    <source>
        <dbReference type="PROSITE-ProRule" id="PRU00221"/>
    </source>
</evidence>
<dbReference type="OMA" id="KEFPCQY"/>
<reference evidence="4" key="1">
    <citation type="submission" date="2020-03" db="EMBL/GenBank/DDBJ databases">
        <title>Intra-Species Differences in Population Size shape Life History and Genome Evolution.</title>
        <authorList>
            <person name="Willemsen D."/>
            <person name="Cui R."/>
            <person name="Valenzano D.R."/>
        </authorList>
    </citation>
    <scope>NUCLEOTIDE SEQUENCE</scope>
    <source>
        <strain evidence="4">GRZ</strain>
        <tissue evidence="4">Whole</tissue>
    </source>
</reference>
<dbReference type="SMART" id="SM00320">
    <property type="entry name" value="WD40"/>
    <property type="match status" value="5"/>
</dbReference>
<dbReference type="SUPFAM" id="SSF50978">
    <property type="entry name" value="WD40 repeat-like"/>
    <property type="match status" value="2"/>
</dbReference>
<dbReference type="PROSITE" id="PS50082">
    <property type="entry name" value="WD_REPEATS_2"/>
    <property type="match status" value="1"/>
</dbReference>
<dbReference type="InterPro" id="IPR036322">
    <property type="entry name" value="WD40_repeat_dom_sf"/>
</dbReference>
<dbReference type="Gene3D" id="2.130.10.10">
    <property type="entry name" value="YVTN repeat-like/Quinoprotein amine dehydrogenase"/>
    <property type="match status" value="2"/>
</dbReference>
<protein>
    <submittedName>
        <fullName evidence="4">WD repeat domain 49</fullName>
    </submittedName>
</protein>
<dbReference type="PANTHER" id="PTHR44324">
    <property type="entry name" value="WD40 REPEAT DOMAIN 95"/>
    <property type="match status" value="1"/>
</dbReference>
<dbReference type="PANTHER" id="PTHR44324:SF1">
    <property type="entry name" value="WD REPEAT-CONTAINING PROTEIN 49"/>
    <property type="match status" value="1"/>
</dbReference>
<dbReference type="AlphaFoldDB" id="A0A9D2YE68"/>
<evidence type="ECO:0000256" key="1">
    <source>
        <dbReference type="ARBA" id="ARBA00022574"/>
    </source>
</evidence>
<evidence type="ECO:0000256" key="2">
    <source>
        <dbReference type="ARBA" id="ARBA00022737"/>
    </source>
</evidence>
<dbReference type="Proteomes" id="UP000822369">
    <property type="component" value="Chromosome 7"/>
</dbReference>
<dbReference type="InterPro" id="IPR051242">
    <property type="entry name" value="WD-EF-hand_domain"/>
</dbReference>
<dbReference type="KEGG" id="nfu:107380634"/>